<feature type="disulfide bond" description="Redox-active" evidence="3">
    <location>
        <begin position="73"/>
        <end position="76"/>
    </location>
</feature>
<dbReference type="GO" id="GO:0042597">
    <property type="term" value="C:periplasmic space"/>
    <property type="evidence" value="ECO:0007669"/>
    <property type="project" value="UniProtKB-SubCell"/>
</dbReference>
<dbReference type="InterPro" id="IPR050824">
    <property type="entry name" value="Thiol_disulfide_DsbA"/>
</dbReference>
<dbReference type="PANTHER" id="PTHR35891:SF2">
    <property type="entry name" value="THIOL:DISULFIDE INTERCHANGE PROTEIN DSBA"/>
    <property type="match status" value="1"/>
</dbReference>
<dbReference type="InterPro" id="IPR023205">
    <property type="entry name" value="DsbA/DsbL"/>
</dbReference>
<evidence type="ECO:0000256" key="1">
    <source>
        <dbReference type="ARBA" id="ARBA00022729"/>
    </source>
</evidence>
<sequence length="228" mass="26115">MAKANSKFLKQQKVFVGLLLTGIVILLVYLSVIVAQDVPLGEFVPGKHYIELEENYRVRGNKIEVVEFFSYACIVCYHFDPLITDWAKENENIVEFRLSPLPANETWRRLAQHYYTLERLDVLEEHHKKFFFAVHEKNLNISSPARVAEWAKEQSIIGYKEAASSLYVKRRLAAADQLARSLKIASVPTLLVNGKYVITITDKVGSVRMLEILDYLVEKELILSSVAQ</sequence>
<evidence type="ECO:0000313" key="6">
    <source>
        <dbReference type="Proteomes" id="UP000316199"/>
    </source>
</evidence>
<reference evidence="5 6" key="1">
    <citation type="submission" date="2019-02" db="EMBL/GenBank/DDBJ databases">
        <title>Prokaryotic population dynamics and viral predation in marine succession experiment using metagenomics: the confinement effect.</title>
        <authorList>
            <person name="Haro-Moreno J.M."/>
            <person name="Rodriguez-Valera F."/>
            <person name="Lopez-Perez M."/>
        </authorList>
    </citation>
    <scope>NUCLEOTIDE SEQUENCE [LARGE SCALE GENOMIC DNA]</scope>
    <source>
        <strain evidence="5">MED-G157</strain>
    </source>
</reference>
<dbReference type="Pfam" id="PF13462">
    <property type="entry name" value="Thioredoxin_4"/>
    <property type="match status" value="1"/>
</dbReference>
<evidence type="ECO:0000256" key="2">
    <source>
        <dbReference type="PIRNR" id="PIRNR001488"/>
    </source>
</evidence>
<gene>
    <name evidence="5" type="ORF">EVA68_03720</name>
</gene>
<comment type="caution">
    <text evidence="5">The sequence shown here is derived from an EMBL/GenBank/DDBJ whole genome shotgun (WGS) entry which is preliminary data.</text>
</comment>
<comment type="subcellular location">
    <subcellularLocation>
        <location evidence="2">Periplasm</location>
    </subcellularLocation>
</comment>
<dbReference type="PANTHER" id="PTHR35891">
    <property type="entry name" value="THIOL:DISULFIDE INTERCHANGE PROTEIN DSBA"/>
    <property type="match status" value="1"/>
</dbReference>
<dbReference type="Gene3D" id="3.40.30.10">
    <property type="entry name" value="Glutaredoxin"/>
    <property type="match status" value="1"/>
</dbReference>
<evidence type="ECO:0000313" key="5">
    <source>
        <dbReference type="EMBL" id="RZO76660.1"/>
    </source>
</evidence>
<protein>
    <recommendedName>
        <fullName evidence="2">Thiol:disulfide interchange protein</fullName>
    </recommendedName>
</protein>
<evidence type="ECO:0000259" key="4">
    <source>
        <dbReference type="Pfam" id="PF13462"/>
    </source>
</evidence>
<dbReference type="EMBL" id="SHAG01000009">
    <property type="protein sequence ID" value="RZO76660.1"/>
    <property type="molecule type" value="Genomic_DNA"/>
</dbReference>
<keyword evidence="2" id="KW-0574">Periplasm</keyword>
<feature type="domain" description="Thioredoxin-like fold" evidence="4">
    <location>
        <begin position="64"/>
        <end position="198"/>
    </location>
</feature>
<dbReference type="AlphaFoldDB" id="A0A520S2F6"/>
<accession>A0A520S2F6</accession>
<dbReference type="InterPro" id="IPR036249">
    <property type="entry name" value="Thioredoxin-like_sf"/>
</dbReference>
<keyword evidence="2" id="KW-1015">Disulfide bond</keyword>
<dbReference type="Proteomes" id="UP000316199">
    <property type="component" value="Unassembled WGS sequence"/>
</dbReference>
<dbReference type="CDD" id="cd03019">
    <property type="entry name" value="DsbA_DsbA"/>
    <property type="match status" value="1"/>
</dbReference>
<dbReference type="PIRSF" id="PIRSF001488">
    <property type="entry name" value="Tdi_protein"/>
    <property type="match status" value="1"/>
</dbReference>
<evidence type="ECO:0000256" key="3">
    <source>
        <dbReference type="PIRSR" id="PIRSR001488-1"/>
    </source>
</evidence>
<name>A0A520S2F6_9GAMM</name>
<dbReference type="InterPro" id="IPR012336">
    <property type="entry name" value="Thioredoxin-like_fold"/>
</dbReference>
<proteinExistence type="inferred from homology"/>
<dbReference type="SUPFAM" id="SSF52833">
    <property type="entry name" value="Thioredoxin-like"/>
    <property type="match status" value="1"/>
</dbReference>
<organism evidence="5 6">
    <name type="scientific">OM182 bacterium</name>
    <dbReference type="NCBI Taxonomy" id="2510334"/>
    <lineage>
        <taxon>Bacteria</taxon>
        <taxon>Pseudomonadati</taxon>
        <taxon>Pseudomonadota</taxon>
        <taxon>Gammaproteobacteria</taxon>
        <taxon>OMG group</taxon>
        <taxon>OM182 clade</taxon>
    </lineage>
</organism>
<comment type="similarity">
    <text evidence="2">Belongs to the thioredoxin family.</text>
</comment>
<keyword evidence="1" id="KW-0732">Signal</keyword>